<dbReference type="EMBL" id="PJKA01000012">
    <property type="protein sequence ID" value="PNC17821.1"/>
    <property type="molecule type" value="Genomic_DNA"/>
</dbReference>
<dbReference type="PANTHER" id="PTHR36836:SF1">
    <property type="entry name" value="COLANIC ACID BIOSYNTHESIS PROTEIN WCAK"/>
    <property type="match status" value="1"/>
</dbReference>
<dbReference type="Pfam" id="PF04230">
    <property type="entry name" value="PS_pyruv_trans"/>
    <property type="match status" value="1"/>
</dbReference>
<evidence type="ECO:0000313" key="2">
    <source>
        <dbReference type="EMBL" id="PNC17821.1"/>
    </source>
</evidence>
<accession>A0A2N8HD51</accession>
<comment type="caution">
    <text evidence="2">The sequence shown here is derived from an EMBL/GenBank/DDBJ whole genome shotgun (WGS) entry which is preliminary data.</text>
</comment>
<reference evidence="2 3" key="1">
    <citation type="journal article" date="2017" name="BMC Genomics">
        <title>Genome sequencing of 39 Akkermansia muciniphila isolates reveals its population structure, genomic and functional diverisity, and global distribution in mammalian gut microbiotas.</title>
        <authorList>
            <person name="Guo X."/>
            <person name="Li S."/>
            <person name="Zhang J."/>
            <person name="Wu F."/>
            <person name="Li X."/>
            <person name="Wu D."/>
            <person name="Zhang M."/>
            <person name="Ou Z."/>
            <person name="Jie Z."/>
            <person name="Yan Q."/>
            <person name="Li P."/>
            <person name="Yi J."/>
            <person name="Peng Y."/>
        </authorList>
    </citation>
    <scope>NUCLEOTIDE SEQUENCE [LARGE SCALE GENOMIC DNA]</scope>
    <source>
        <strain evidence="2 3">GP24</strain>
    </source>
</reference>
<dbReference type="AlphaFoldDB" id="A0A2N8HD51"/>
<dbReference type="OrthoDB" id="1814359at2"/>
<protein>
    <recommendedName>
        <fullName evidence="1">Polysaccharide pyruvyl transferase domain-containing protein</fullName>
    </recommendedName>
</protein>
<gene>
    <name evidence="2" type="ORF">CXU22_08775</name>
</gene>
<name>A0A2N8HD51_9BACT</name>
<dbReference type="PANTHER" id="PTHR36836">
    <property type="entry name" value="COLANIC ACID BIOSYNTHESIS PROTEIN WCAK"/>
    <property type="match status" value="1"/>
</dbReference>
<sequence length="389" mass="42938">MNKILLYPHGGSGNHGCEAIVRSTMLLLRPEEGVLFSSACGEDRRYGLDRTVRVLPEQRPIRRCSAGYAAAWMRRHVLGVRDAFDRLAFGGIAEEGRGASVALCSGGDNYCYGEPVHIYLQNDLLRRAGVPAVLWGCSLEREDMKDAMLEDLKAFDLVVARESLTCDALRECGCSRTVLYPDPAFALPAREAGLPEGWKEGSMVGVNVSPLVIGHEGRAGAVMENYARLMEYVLEATDMNVALIPHVVWPGNDDRKPLEELYGRFRHTGRVVMVGDAPCEELKGYIARCRFLVAARTHASIAAYSTGVPALVVGYSVKARGIARDLFGTEDGHVLPVQALDAPDELRTAFVRMMGREDELKSIYAEKLPEYRERLGRLPEELATLLKRS</sequence>
<proteinExistence type="predicted"/>
<organism evidence="2 3">
    <name type="scientific">Akkermansia muciniphila</name>
    <dbReference type="NCBI Taxonomy" id="239935"/>
    <lineage>
        <taxon>Bacteria</taxon>
        <taxon>Pseudomonadati</taxon>
        <taxon>Verrucomicrobiota</taxon>
        <taxon>Verrucomicrobiia</taxon>
        <taxon>Verrucomicrobiales</taxon>
        <taxon>Akkermansiaceae</taxon>
        <taxon>Akkermansia</taxon>
    </lineage>
</organism>
<dbReference type="RefSeq" id="WP_102714591.1">
    <property type="nucleotide sequence ID" value="NZ_PJKA01000012.1"/>
</dbReference>
<feature type="domain" description="Polysaccharide pyruvyl transferase" evidence="1">
    <location>
        <begin position="67"/>
        <end position="316"/>
    </location>
</feature>
<evidence type="ECO:0000259" key="1">
    <source>
        <dbReference type="Pfam" id="PF04230"/>
    </source>
</evidence>
<dbReference type="InterPro" id="IPR007345">
    <property type="entry name" value="Polysacch_pyruvyl_Trfase"/>
</dbReference>
<evidence type="ECO:0000313" key="3">
    <source>
        <dbReference type="Proteomes" id="UP000236000"/>
    </source>
</evidence>
<dbReference type="Proteomes" id="UP000236000">
    <property type="component" value="Unassembled WGS sequence"/>
</dbReference>
<dbReference type="SUPFAM" id="SSF53756">
    <property type="entry name" value="UDP-Glycosyltransferase/glycogen phosphorylase"/>
    <property type="match status" value="1"/>
</dbReference>